<protein>
    <submittedName>
        <fullName evidence="3">Terminase</fullName>
    </submittedName>
</protein>
<evidence type="ECO:0000259" key="2">
    <source>
        <dbReference type="Pfam" id="PF20441"/>
    </source>
</evidence>
<dbReference type="PANTHER" id="PTHR41287">
    <property type="match status" value="1"/>
</dbReference>
<gene>
    <name evidence="3" type="ORF">BEI59_32185</name>
</gene>
<dbReference type="GO" id="GO:0004519">
    <property type="term" value="F:endonuclease activity"/>
    <property type="evidence" value="ECO:0007669"/>
    <property type="project" value="InterPro"/>
</dbReference>
<dbReference type="InterPro" id="IPR046462">
    <property type="entry name" value="TerL_nuclease"/>
</dbReference>
<dbReference type="Pfam" id="PF20441">
    <property type="entry name" value="TerL_nuclease"/>
    <property type="match status" value="1"/>
</dbReference>
<sequence>MTIKEELIQYSRDCLEDKIPSGKKHKQACKRFLRDLDRIGKEDFPYIWDEEKAGKIVKWFSYLRHSKGELAGKPILLTTWQKFFLCQLYGWRNKNTGYKRFKKSFVEVARKNAKSQMEAGVALNEISEQATHNGEVYEYYTAGVKRQQSKIIFNECRLMLRGSPLKLKFKITRDIIEHKKTGSFILPLSKEDGRSGDGTNPAGLILDEYHQHPTTDFYDLGLGAATKEPLLMIITTAGKNLNCPCYIEEYSYCSKILDPDVDVHNDNYFVDICEADDSDDPEDIRTLQKANPIRAFFAEGVARLREEWEIAKEIPEKLISFKTKCLNIWMQAAENGYIDMSKWKACEVEKLPVDIMNRPVYVGFDMSAKIDLTSVAFIIPFMSQKVDKQGKQVCQYIVFSHSFIPTQEKLQEHIRKDKAPYDIWVRMGCLEITNTPIVDQGRVMEYVLETCEKYGWKIQCLCFDPANASKLMTDLSDQGFDVEEVYQSQKSLNESTQGFREQVLCGNILYLPNPLLNYAMSNAVIRQNNGLIKIDKDATTKRIDPVDAVLCGFKLALYHDFESEDYEDYLKRFLEEMQQGKSETE</sequence>
<evidence type="ECO:0000313" key="3">
    <source>
        <dbReference type="EMBL" id="ODR42199.1"/>
    </source>
</evidence>
<organism evidence="3 4">
    <name type="scientific">Eisenbergiella tayi</name>
    <dbReference type="NCBI Taxonomy" id="1432052"/>
    <lineage>
        <taxon>Bacteria</taxon>
        <taxon>Bacillati</taxon>
        <taxon>Bacillota</taxon>
        <taxon>Clostridia</taxon>
        <taxon>Lachnospirales</taxon>
        <taxon>Lachnospiraceae</taxon>
        <taxon>Eisenbergiella</taxon>
    </lineage>
</organism>
<dbReference type="OrthoDB" id="9760250at2"/>
<dbReference type="RefSeq" id="WP_069432326.1">
    <property type="nucleotide sequence ID" value="NZ_MEHA01000039.1"/>
</dbReference>
<dbReference type="AlphaFoldDB" id="A0A1E3U7K9"/>
<evidence type="ECO:0000313" key="4">
    <source>
        <dbReference type="Proteomes" id="UP000094271"/>
    </source>
</evidence>
<feature type="domain" description="Terminase large subunit-like ATPase" evidence="1">
    <location>
        <begin position="80"/>
        <end position="253"/>
    </location>
</feature>
<feature type="domain" description="Terminase large subunit-like endonuclease" evidence="2">
    <location>
        <begin position="263"/>
        <end position="558"/>
    </location>
</feature>
<evidence type="ECO:0000259" key="1">
    <source>
        <dbReference type="Pfam" id="PF03354"/>
    </source>
</evidence>
<proteinExistence type="predicted"/>
<dbReference type="Gene3D" id="3.40.50.300">
    <property type="entry name" value="P-loop containing nucleotide triphosphate hydrolases"/>
    <property type="match status" value="1"/>
</dbReference>
<dbReference type="InterPro" id="IPR005021">
    <property type="entry name" value="Terminase_largesu-like"/>
</dbReference>
<comment type="caution">
    <text evidence="3">The sequence shown here is derived from an EMBL/GenBank/DDBJ whole genome shotgun (WGS) entry which is preliminary data.</text>
</comment>
<dbReference type="InterPro" id="IPR027417">
    <property type="entry name" value="P-loop_NTPase"/>
</dbReference>
<dbReference type="PANTHER" id="PTHR41287:SF1">
    <property type="entry name" value="PROTEIN YMFN"/>
    <property type="match status" value="1"/>
</dbReference>
<accession>A0A1E3U7K9</accession>
<dbReference type="EMBL" id="MEHA01000039">
    <property type="protein sequence ID" value="ODR42199.1"/>
    <property type="molecule type" value="Genomic_DNA"/>
</dbReference>
<reference evidence="3 4" key="1">
    <citation type="submission" date="2016-08" db="EMBL/GenBank/DDBJ databases">
        <authorList>
            <person name="Seilhamer J.J."/>
        </authorList>
    </citation>
    <scope>NUCLEOTIDE SEQUENCE [LARGE SCALE GENOMIC DNA]</scope>
    <source>
        <strain evidence="3 4">NML150140-1</strain>
    </source>
</reference>
<dbReference type="Pfam" id="PF03354">
    <property type="entry name" value="TerL_ATPase"/>
    <property type="match status" value="1"/>
</dbReference>
<dbReference type="InterPro" id="IPR046461">
    <property type="entry name" value="TerL_ATPase"/>
</dbReference>
<name>A0A1E3U7K9_9FIRM</name>
<dbReference type="Proteomes" id="UP000094271">
    <property type="component" value="Unassembled WGS sequence"/>
</dbReference>